<proteinExistence type="predicted"/>
<evidence type="ECO:0000313" key="2">
    <source>
        <dbReference type="EMBL" id="TRM59379.1"/>
    </source>
</evidence>
<keyword evidence="1" id="KW-1133">Transmembrane helix</keyword>
<feature type="transmembrane region" description="Helical" evidence="1">
    <location>
        <begin position="101"/>
        <end position="118"/>
    </location>
</feature>
<evidence type="ECO:0000313" key="3">
    <source>
        <dbReference type="Proteomes" id="UP000320762"/>
    </source>
</evidence>
<protein>
    <submittedName>
        <fullName evidence="2">Uncharacterized protein</fullName>
    </submittedName>
</protein>
<dbReference type="Proteomes" id="UP000320762">
    <property type="component" value="Unassembled WGS sequence"/>
</dbReference>
<gene>
    <name evidence="2" type="ORF">BD626DRAFT_409117</name>
</gene>
<feature type="transmembrane region" description="Helical" evidence="1">
    <location>
        <begin position="20"/>
        <end position="39"/>
    </location>
</feature>
<name>A0A550C3K8_9AGAR</name>
<keyword evidence="1" id="KW-0472">Membrane</keyword>
<sequence length="162" mass="17204">MIELSSVADIQFLARKGMTTGYEVMSLLTPAAYTAYVLVKRGRSALYVNRILRATWIGGAIGAAGGGALSYARHSSSTVDALQRRRMHVMYDANRLRLEDHAVIGGVLGGVLTTAIFLKRANVVNLILGGGGLGTGLGMLTHYGKYAVGDRPPPILSPSFPE</sequence>
<keyword evidence="1" id="KW-0812">Transmembrane</keyword>
<dbReference type="EMBL" id="VDMD01000028">
    <property type="protein sequence ID" value="TRM59379.1"/>
    <property type="molecule type" value="Genomic_DNA"/>
</dbReference>
<accession>A0A550C3K8</accession>
<dbReference type="OrthoDB" id="2524788at2759"/>
<reference evidence="2 3" key="1">
    <citation type="journal article" date="2019" name="New Phytol.">
        <title>Comparative genomics reveals unique wood-decay strategies and fruiting body development in the Schizophyllaceae.</title>
        <authorList>
            <person name="Almasi E."/>
            <person name="Sahu N."/>
            <person name="Krizsan K."/>
            <person name="Balint B."/>
            <person name="Kovacs G.M."/>
            <person name="Kiss B."/>
            <person name="Cseklye J."/>
            <person name="Drula E."/>
            <person name="Henrissat B."/>
            <person name="Nagy I."/>
            <person name="Chovatia M."/>
            <person name="Adam C."/>
            <person name="LaButti K."/>
            <person name="Lipzen A."/>
            <person name="Riley R."/>
            <person name="Grigoriev I.V."/>
            <person name="Nagy L.G."/>
        </authorList>
    </citation>
    <scope>NUCLEOTIDE SEQUENCE [LARGE SCALE GENOMIC DNA]</scope>
    <source>
        <strain evidence="2 3">NL-1724</strain>
    </source>
</reference>
<feature type="transmembrane region" description="Helical" evidence="1">
    <location>
        <begin position="51"/>
        <end position="72"/>
    </location>
</feature>
<evidence type="ECO:0000256" key="1">
    <source>
        <dbReference type="SAM" id="Phobius"/>
    </source>
</evidence>
<dbReference type="AlphaFoldDB" id="A0A550C3K8"/>
<keyword evidence="3" id="KW-1185">Reference proteome</keyword>
<comment type="caution">
    <text evidence="2">The sequence shown here is derived from an EMBL/GenBank/DDBJ whole genome shotgun (WGS) entry which is preliminary data.</text>
</comment>
<organism evidence="2 3">
    <name type="scientific">Schizophyllum amplum</name>
    <dbReference type="NCBI Taxonomy" id="97359"/>
    <lineage>
        <taxon>Eukaryota</taxon>
        <taxon>Fungi</taxon>
        <taxon>Dikarya</taxon>
        <taxon>Basidiomycota</taxon>
        <taxon>Agaricomycotina</taxon>
        <taxon>Agaricomycetes</taxon>
        <taxon>Agaricomycetidae</taxon>
        <taxon>Agaricales</taxon>
        <taxon>Schizophyllaceae</taxon>
        <taxon>Schizophyllum</taxon>
    </lineage>
</organism>